<organism evidence="2 3">
    <name type="scientific">Liparis tanakae</name>
    <name type="common">Tanaka's snailfish</name>
    <dbReference type="NCBI Taxonomy" id="230148"/>
    <lineage>
        <taxon>Eukaryota</taxon>
        <taxon>Metazoa</taxon>
        <taxon>Chordata</taxon>
        <taxon>Craniata</taxon>
        <taxon>Vertebrata</taxon>
        <taxon>Euteleostomi</taxon>
        <taxon>Actinopterygii</taxon>
        <taxon>Neopterygii</taxon>
        <taxon>Teleostei</taxon>
        <taxon>Neoteleostei</taxon>
        <taxon>Acanthomorphata</taxon>
        <taxon>Eupercaria</taxon>
        <taxon>Perciformes</taxon>
        <taxon>Cottioidei</taxon>
        <taxon>Cottales</taxon>
        <taxon>Liparidae</taxon>
        <taxon>Liparis</taxon>
    </lineage>
</organism>
<comment type="caution">
    <text evidence="2">The sequence shown here is derived from an EMBL/GenBank/DDBJ whole genome shotgun (WGS) entry which is preliminary data.</text>
</comment>
<sequence>MSLRVLEAMPVASSTQTPDGRQQLWLRPSAGSEESKFCRDSAVITKSKLEPREKSDSAGQTPRRAGCSS</sequence>
<evidence type="ECO:0000256" key="1">
    <source>
        <dbReference type="SAM" id="MobiDB-lite"/>
    </source>
</evidence>
<proteinExistence type="predicted"/>
<reference evidence="2 3" key="1">
    <citation type="submission" date="2019-03" db="EMBL/GenBank/DDBJ databases">
        <title>First draft genome of Liparis tanakae, snailfish: a comprehensive survey of snailfish specific genes.</title>
        <authorList>
            <person name="Kim W."/>
            <person name="Song I."/>
            <person name="Jeong J.-H."/>
            <person name="Kim D."/>
            <person name="Kim S."/>
            <person name="Ryu S."/>
            <person name="Song J.Y."/>
            <person name="Lee S.K."/>
        </authorList>
    </citation>
    <scope>NUCLEOTIDE SEQUENCE [LARGE SCALE GENOMIC DNA]</scope>
    <source>
        <tissue evidence="2">Muscle</tissue>
    </source>
</reference>
<accession>A0A4Z2H040</accession>
<name>A0A4Z2H040_9TELE</name>
<feature type="region of interest" description="Disordered" evidence="1">
    <location>
        <begin position="36"/>
        <end position="69"/>
    </location>
</feature>
<dbReference type="Proteomes" id="UP000314294">
    <property type="component" value="Unassembled WGS sequence"/>
</dbReference>
<feature type="region of interest" description="Disordered" evidence="1">
    <location>
        <begin position="1"/>
        <end position="23"/>
    </location>
</feature>
<evidence type="ECO:0000313" key="2">
    <source>
        <dbReference type="EMBL" id="TNN58725.1"/>
    </source>
</evidence>
<dbReference type="EMBL" id="SRLO01000372">
    <property type="protein sequence ID" value="TNN58725.1"/>
    <property type="molecule type" value="Genomic_DNA"/>
</dbReference>
<gene>
    <name evidence="2" type="ORF">EYF80_031050</name>
</gene>
<keyword evidence="3" id="KW-1185">Reference proteome</keyword>
<feature type="compositionally biased region" description="Basic and acidic residues" evidence="1">
    <location>
        <begin position="47"/>
        <end position="56"/>
    </location>
</feature>
<protein>
    <submittedName>
        <fullName evidence="2">Uncharacterized protein</fullName>
    </submittedName>
</protein>
<dbReference type="AlphaFoldDB" id="A0A4Z2H040"/>
<evidence type="ECO:0000313" key="3">
    <source>
        <dbReference type="Proteomes" id="UP000314294"/>
    </source>
</evidence>